<evidence type="ECO:0000256" key="1">
    <source>
        <dbReference type="SAM" id="MobiDB-lite"/>
    </source>
</evidence>
<accession>A0AAD8P718</accession>
<dbReference type="EMBL" id="JAUHHV010000001">
    <property type="protein sequence ID" value="KAK1434311.1"/>
    <property type="molecule type" value="Genomic_DNA"/>
</dbReference>
<organism evidence="2 3">
    <name type="scientific">Tagetes erecta</name>
    <name type="common">African marigold</name>
    <dbReference type="NCBI Taxonomy" id="13708"/>
    <lineage>
        <taxon>Eukaryota</taxon>
        <taxon>Viridiplantae</taxon>
        <taxon>Streptophyta</taxon>
        <taxon>Embryophyta</taxon>
        <taxon>Tracheophyta</taxon>
        <taxon>Spermatophyta</taxon>
        <taxon>Magnoliopsida</taxon>
        <taxon>eudicotyledons</taxon>
        <taxon>Gunneridae</taxon>
        <taxon>Pentapetalae</taxon>
        <taxon>asterids</taxon>
        <taxon>campanulids</taxon>
        <taxon>Asterales</taxon>
        <taxon>Asteraceae</taxon>
        <taxon>Asteroideae</taxon>
        <taxon>Heliantheae alliance</taxon>
        <taxon>Tageteae</taxon>
        <taxon>Tagetes</taxon>
    </lineage>
</organism>
<dbReference type="Proteomes" id="UP001229421">
    <property type="component" value="Unassembled WGS sequence"/>
</dbReference>
<proteinExistence type="predicted"/>
<sequence>MDVDQAENENNLSLTVYDDIRPEVVGNEETFSEEELQRTEDDVDVDDDSEKVYDDCAKKYNDDDVDWKNEVDPYLEDIIEYYKQAEDELVEVSGSGNHLMIRAVSQYSLPHQDNEQIQEVDGVDGDQTAEKGEDEMKCQREKRIDQRENGSMSKILVSAYEDRKVEVEDEVTALEKNITPICLQ</sequence>
<reference evidence="2" key="1">
    <citation type="journal article" date="2023" name="bioRxiv">
        <title>Improved chromosome-level genome assembly for marigold (Tagetes erecta).</title>
        <authorList>
            <person name="Jiang F."/>
            <person name="Yuan L."/>
            <person name="Wang S."/>
            <person name="Wang H."/>
            <person name="Xu D."/>
            <person name="Wang A."/>
            <person name="Fan W."/>
        </authorList>
    </citation>
    <scope>NUCLEOTIDE SEQUENCE</scope>
    <source>
        <strain evidence="2">WSJ</strain>
        <tissue evidence="2">Leaf</tissue>
    </source>
</reference>
<feature type="region of interest" description="Disordered" evidence="1">
    <location>
        <begin position="24"/>
        <end position="50"/>
    </location>
</feature>
<dbReference type="AlphaFoldDB" id="A0AAD8P718"/>
<feature type="region of interest" description="Disordered" evidence="1">
    <location>
        <begin position="123"/>
        <end position="147"/>
    </location>
</feature>
<feature type="compositionally biased region" description="Basic and acidic residues" evidence="1">
    <location>
        <begin position="128"/>
        <end position="147"/>
    </location>
</feature>
<protein>
    <submittedName>
        <fullName evidence="2">Uncharacterized protein</fullName>
    </submittedName>
</protein>
<name>A0AAD8P718_TARER</name>
<keyword evidence="3" id="KW-1185">Reference proteome</keyword>
<comment type="caution">
    <text evidence="2">The sequence shown here is derived from an EMBL/GenBank/DDBJ whole genome shotgun (WGS) entry which is preliminary data.</text>
</comment>
<gene>
    <name evidence="2" type="ORF">QVD17_00048</name>
</gene>
<evidence type="ECO:0000313" key="2">
    <source>
        <dbReference type="EMBL" id="KAK1434311.1"/>
    </source>
</evidence>
<evidence type="ECO:0000313" key="3">
    <source>
        <dbReference type="Proteomes" id="UP001229421"/>
    </source>
</evidence>